<dbReference type="AlphaFoldDB" id="A0A6S7BFP5"/>
<dbReference type="InterPro" id="IPR001387">
    <property type="entry name" value="Cro/C1-type_HTH"/>
</dbReference>
<evidence type="ECO:0000313" key="4">
    <source>
        <dbReference type="EMBL" id="CAB3798690.1"/>
    </source>
</evidence>
<dbReference type="PANTHER" id="PTHR34475">
    <property type="match status" value="1"/>
</dbReference>
<organism evidence="4 5">
    <name type="scientific">Pararobbsia alpina</name>
    <dbReference type="NCBI Taxonomy" id="621374"/>
    <lineage>
        <taxon>Bacteria</taxon>
        <taxon>Pseudomonadati</taxon>
        <taxon>Pseudomonadota</taxon>
        <taxon>Betaproteobacteria</taxon>
        <taxon>Burkholderiales</taxon>
        <taxon>Burkholderiaceae</taxon>
        <taxon>Pararobbsia</taxon>
    </lineage>
</organism>
<sequence length="454" mass="45650">MSNKQDSASEDAVADERRLAAHDARDVREAASTTSALPANRAVAAESGADAASKELSANFSMASVRSFSTHASPSGSGEVGGTGTGATLGVPQAAAPEPEYRASAQDDLQLDAAPTSATGVGARLMRLREAHRWSIEDVSTRLKVPTTKLRAIEAGDLSALPDLTFTLGVIRAYAKLLGVDSAPLTAVLRQSSGPVEQDLSMPASRGGGLPRGGKMSTMSWNGPPKRRPWLWAIGAVVLAVVVLLLYRSGTEPAAWLAKLKQNAETANPASAAANASAAEAAASSEVAGDAPATGADGQTPVEEGASDAASLSAASTVSASTSAAQTLAAVSAAGPNPVVTASAANLTTPTASTPANATAASAPSAPPVPAAGQSSIHISVTQDSWVSVRQADGKEVMSGLLHAGDPRDAVGTPPLQFVIGNRTGLESLEVNGSPVDPSKYANAKGNVARFSLP</sequence>
<accession>A0A6S7BFP5</accession>
<dbReference type="SUPFAM" id="SSF47413">
    <property type="entry name" value="lambda repressor-like DNA-binding domains"/>
    <property type="match status" value="1"/>
</dbReference>
<dbReference type="InterPro" id="IPR025194">
    <property type="entry name" value="RodZ-like_C"/>
</dbReference>
<reference evidence="4 5" key="1">
    <citation type="submission" date="2020-04" db="EMBL/GenBank/DDBJ databases">
        <authorList>
            <person name="De Canck E."/>
        </authorList>
    </citation>
    <scope>NUCLEOTIDE SEQUENCE [LARGE SCALE GENOMIC DNA]</scope>
    <source>
        <strain evidence="4 5">LMG 28138</strain>
    </source>
</reference>
<dbReference type="Pfam" id="PF13413">
    <property type="entry name" value="HTH_25"/>
    <property type="match status" value="1"/>
</dbReference>
<protein>
    <submittedName>
        <fullName evidence="4">Cytoskeleton protein RodZ</fullName>
    </submittedName>
</protein>
<feature type="region of interest" description="Disordered" evidence="1">
    <location>
        <begin position="68"/>
        <end position="92"/>
    </location>
</feature>
<feature type="region of interest" description="Disordered" evidence="1">
    <location>
        <begin position="283"/>
        <end position="310"/>
    </location>
</feature>
<feature type="compositionally biased region" description="Basic and acidic residues" evidence="1">
    <location>
        <begin position="14"/>
        <end position="29"/>
    </location>
</feature>
<gene>
    <name evidence="4" type="primary">rodZ</name>
    <name evidence="4" type="ORF">LMG28138_04500</name>
</gene>
<dbReference type="EMBL" id="CADIKM010000030">
    <property type="protein sequence ID" value="CAB3798690.1"/>
    <property type="molecule type" value="Genomic_DNA"/>
</dbReference>
<dbReference type="Pfam" id="PF13464">
    <property type="entry name" value="RodZ_C"/>
    <property type="match status" value="1"/>
</dbReference>
<evidence type="ECO:0000256" key="1">
    <source>
        <dbReference type="SAM" id="MobiDB-lite"/>
    </source>
</evidence>
<feature type="region of interest" description="Disordered" evidence="1">
    <location>
        <begin position="1"/>
        <end position="49"/>
    </location>
</feature>
<dbReference type="Gene3D" id="1.10.260.40">
    <property type="entry name" value="lambda repressor-like DNA-binding domains"/>
    <property type="match status" value="1"/>
</dbReference>
<keyword evidence="2" id="KW-1133">Transmembrane helix</keyword>
<feature type="compositionally biased region" description="Low complexity" evidence="1">
    <location>
        <begin position="353"/>
        <end position="364"/>
    </location>
</feature>
<feature type="transmembrane region" description="Helical" evidence="2">
    <location>
        <begin position="229"/>
        <end position="247"/>
    </location>
</feature>
<evidence type="ECO:0000259" key="3">
    <source>
        <dbReference type="SMART" id="SM00530"/>
    </source>
</evidence>
<keyword evidence="2" id="KW-0812">Transmembrane</keyword>
<dbReference type="SMART" id="SM00530">
    <property type="entry name" value="HTH_XRE"/>
    <property type="match status" value="1"/>
</dbReference>
<dbReference type="InterPro" id="IPR010982">
    <property type="entry name" value="Lambda_DNA-bd_dom_sf"/>
</dbReference>
<keyword evidence="2" id="KW-0472">Membrane</keyword>
<dbReference type="Proteomes" id="UP000494115">
    <property type="component" value="Unassembled WGS sequence"/>
</dbReference>
<evidence type="ECO:0000256" key="2">
    <source>
        <dbReference type="SAM" id="Phobius"/>
    </source>
</evidence>
<dbReference type="GO" id="GO:0003677">
    <property type="term" value="F:DNA binding"/>
    <property type="evidence" value="ECO:0007669"/>
    <property type="project" value="InterPro"/>
</dbReference>
<feature type="region of interest" description="Disordered" evidence="1">
    <location>
        <begin position="353"/>
        <end position="375"/>
    </location>
</feature>
<feature type="compositionally biased region" description="Gly residues" evidence="1">
    <location>
        <begin position="78"/>
        <end position="87"/>
    </location>
</feature>
<feature type="region of interest" description="Disordered" evidence="1">
    <location>
        <begin position="196"/>
        <end position="217"/>
    </location>
</feature>
<keyword evidence="5" id="KW-1185">Reference proteome</keyword>
<dbReference type="PANTHER" id="PTHR34475:SF1">
    <property type="entry name" value="CYTOSKELETON PROTEIN RODZ"/>
    <property type="match status" value="1"/>
</dbReference>
<dbReference type="CDD" id="cd00093">
    <property type="entry name" value="HTH_XRE"/>
    <property type="match status" value="1"/>
</dbReference>
<name>A0A6S7BFP5_9BURK</name>
<dbReference type="InterPro" id="IPR050400">
    <property type="entry name" value="Bact_Cytoskel_RodZ"/>
</dbReference>
<feature type="domain" description="HTH cro/C1-type" evidence="3">
    <location>
        <begin position="124"/>
        <end position="185"/>
    </location>
</feature>
<dbReference type="RefSeq" id="WP_175107083.1">
    <property type="nucleotide sequence ID" value="NZ_CADIKM010000030.1"/>
</dbReference>
<evidence type="ECO:0000313" key="5">
    <source>
        <dbReference type="Proteomes" id="UP000494115"/>
    </source>
</evidence>
<feature type="compositionally biased region" description="Low complexity" evidence="1">
    <location>
        <begin position="283"/>
        <end position="293"/>
    </location>
</feature>
<proteinExistence type="predicted"/>